<dbReference type="EMBL" id="JAYMYQ010000003">
    <property type="protein sequence ID" value="KAK7345008.1"/>
    <property type="molecule type" value="Genomic_DNA"/>
</dbReference>
<protein>
    <submittedName>
        <fullName evidence="1">Uncharacterized protein</fullName>
    </submittedName>
</protein>
<evidence type="ECO:0000313" key="1">
    <source>
        <dbReference type="EMBL" id="KAK7345008.1"/>
    </source>
</evidence>
<reference evidence="1 2" key="1">
    <citation type="submission" date="2024-01" db="EMBL/GenBank/DDBJ databases">
        <title>The genomes of 5 underutilized Papilionoideae crops provide insights into root nodulation and disease resistanc.</title>
        <authorList>
            <person name="Jiang F."/>
        </authorList>
    </citation>
    <scope>NUCLEOTIDE SEQUENCE [LARGE SCALE GENOMIC DNA]</scope>
    <source>
        <strain evidence="1">LVBAO_FW01</strain>
        <tissue evidence="1">Leaves</tissue>
    </source>
</reference>
<dbReference type="AlphaFoldDB" id="A0AAN9M480"/>
<accession>A0AAN9M480</accession>
<keyword evidence="2" id="KW-1185">Reference proteome</keyword>
<comment type="caution">
    <text evidence="1">The sequence shown here is derived from an EMBL/GenBank/DDBJ whole genome shotgun (WGS) entry which is preliminary data.</text>
</comment>
<proteinExistence type="predicted"/>
<evidence type="ECO:0000313" key="2">
    <source>
        <dbReference type="Proteomes" id="UP001367508"/>
    </source>
</evidence>
<sequence>MYLLSNPKVPPSTPTRHIIEECHLLILSTKSSPRREETSMKLFSNLTNRGGELCLDFTIWMEIIRMEPVFPRTDHASATTSAQNGEILTISEYELQVLALLTSQETGTEVYMYNSVKGSNTEWRLALH</sequence>
<name>A0AAN9M480_CANGL</name>
<dbReference type="Proteomes" id="UP001367508">
    <property type="component" value="Unassembled WGS sequence"/>
</dbReference>
<gene>
    <name evidence="1" type="ORF">VNO77_15352</name>
</gene>
<organism evidence="1 2">
    <name type="scientific">Canavalia gladiata</name>
    <name type="common">Sword bean</name>
    <name type="synonym">Dolichos gladiatus</name>
    <dbReference type="NCBI Taxonomy" id="3824"/>
    <lineage>
        <taxon>Eukaryota</taxon>
        <taxon>Viridiplantae</taxon>
        <taxon>Streptophyta</taxon>
        <taxon>Embryophyta</taxon>
        <taxon>Tracheophyta</taxon>
        <taxon>Spermatophyta</taxon>
        <taxon>Magnoliopsida</taxon>
        <taxon>eudicotyledons</taxon>
        <taxon>Gunneridae</taxon>
        <taxon>Pentapetalae</taxon>
        <taxon>rosids</taxon>
        <taxon>fabids</taxon>
        <taxon>Fabales</taxon>
        <taxon>Fabaceae</taxon>
        <taxon>Papilionoideae</taxon>
        <taxon>50 kb inversion clade</taxon>
        <taxon>NPAAA clade</taxon>
        <taxon>indigoferoid/millettioid clade</taxon>
        <taxon>Phaseoleae</taxon>
        <taxon>Canavalia</taxon>
    </lineage>
</organism>